<sequence>MRNKYCSVSNLDRQRIIEAYLSGQSALTIAKVMGVKRPTIDTIIKKFLEEGRVEAKKRGGDKAHKLTDEQKLAVR</sequence>
<dbReference type="Proteomes" id="UP000887566">
    <property type="component" value="Unplaced"/>
</dbReference>
<dbReference type="WBParaSite" id="PSAMB.scaffold17877size1040.g37432.t1">
    <property type="protein sequence ID" value="PSAMB.scaffold17877size1040.g37432.t1"/>
    <property type="gene ID" value="PSAMB.scaffold17877size1040.g37432"/>
</dbReference>
<comment type="subcellular location">
    <subcellularLocation>
        <location evidence="1">Nucleus</location>
    </subcellularLocation>
</comment>
<proteinExistence type="predicted"/>
<accession>A0A914VBR6</accession>
<evidence type="ECO:0000256" key="2">
    <source>
        <dbReference type="SAM" id="MobiDB-lite"/>
    </source>
</evidence>
<dbReference type="InterPro" id="IPR036388">
    <property type="entry name" value="WH-like_DNA-bd_sf"/>
</dbReference>
<dbReference type="Gene3D" id="1.10.10.10">
    <property type="entry name" value="Winged helix-like DNA-binding domain superfamily/Winged helix DNA-binding domain"/>
    <property type="match status" value="1"/>
</dbReference>
<dbReference type="AlphaFoldDB" id="A0A914VBR6"/>
<evidence type="ECO:0000313" key="3">
    <source>
        <dbReference type="Proteomes" id="UP000887566"/>
    </source>
</evidence>
<protein>
    <submittedName>
        <fullName evidence="4">Uncharacterized protein</fullName>
    </submittedName>
</protein>
<reference evidence="4" key="1">
    <citation type="submission" date="2022-11" db="UniProtKB">
        <authorList>
            <consortium name="WormBaseParasite"/>
        </authorList>
    </citation>
    <scope>IDENTIFICATION</scope>
</reference>
<keyword evidence="3" id="KW-1185">Reference proteome</keyword>
<dbReference type="SUPFAM" id="SSF46689">
    <property type="entry name" value="Homeodomain-like"/>
    <property type="match status" value="1"/>
</dbReference>
<feature type="region of interest" description="Disordered" evidence="2">
    <location>
        <begin position="55"/>
        <end position="75"/>
    </location>
</feature>
<organism evidence="3 4">
    <name type="scientific">Plectus sambesii</name>
    <dbReference type="NCBI Taxonomy" id="2011161"/>
    <lineage>
        <taxon>Eukaryota</taxon>
        <taxon>Metazoa</taxon>
        <taxon>Ecdysozoa</taxon>
        <taxon>Nematoda</taxon>
        <taxon>Chromadorea</taxon>
        <taxon>Plectida</taxon>
        <taxon>Plectina</taxon>
        <taxon>Plectoidea</taxon>
        <taxon>Plectidae</taxon>
        <taxon>Plectus</taxon>
    </lineage>
</organism>
<dbReference type="InterPro" id="IPR009057">
    <property type="entry name" value="Homeodomain-like_sf"/>
</dbReference>
<evidence type="ECO:0000313" key="4">
    <source>
        <dbReference type="WBParaSite" id="PSAMB.scaffold17877size1040.g37432.t1"/>
    </source>
</evidence>
<name>A0A914VBR6_9BILA</name>
<dbReference type="Pfam" id="PF13551">
    <property type="entry name" value="HTH_29"/>
    <property type="match status" value="1"/>
</dbReference>
<dbReference type="GO" id="GO:0005634">
    <property type="term" value="C:nucleus"/>
    <property type="evidence" value="ECO:0007669"/>
    <property type="project" value="UniProtKB-SubCell"/>
</dbReference>
<evidence type="ECO:0000256" key="1">
    <source>
        <dbReference type="ARBA" id="ARBA00004123"/>
    </source>
</evidence>